<sequence length="285" mass="31348">MAQASPDWVRCTQPVDGVERLEAWFGGKAYAMHRHDTYAIGATLAGVQNFRYRRSLRNGLPGNVMVLHPDEPHDGQAGTEQGFGYRMVYVEPALVQQALGGRPLPFLESGISADPRLVAATQALLRQAGHAIDPLEQHGAIAEVARALAAVAGMPMRARKGDFAAACRARDYLRASIDRHVGLADLEAAAGRDRWSLSHDFRMFFGTSPYRYLTMRRLDAARGMLLGGFPLAHAAIATGFADQSHLTRHFLKAYGQTPGRWLRYMREAGMHGLHTNVQYGPGWQA</sequence>
<dbReference type="Pfam" id="PF02311">
    <property type="entry name" value="AraC_binding"/>
    <property type="match status" value="1"/>
</dbReference>
<dbReference type="InterPro" id="IPR003313">
    <property type="entry name" value="AraC-bd"/>
</dbReference>
<feature type="domain" description="HTH araC/xylS-type" evidence="4">
    <location>
        <begin position="167"/>
        <end position="264"/>
    </location>
</feature>
<dbReference type="RefSeq" id="WP_131146123.1">
    <property type="nucleotide sequence ID" value="NZ_BMWV01000004.1"/>
</dbReference>
<evidence type="ECO:0000313" key="7">
    <source>
        <dbReference type="Proteomes" id="UP000292307"/>
    </source>
</evidence>
<dbReference type="Proteomes" id="UP000628442">
    <property type="component" value="Unassembled WGS sequence"/>
</dbReference>
<evidence type="ECO:0000256" key="2">
    <source>
        <dbReference type="ARBA" id="ARBA00023125"/>
    </source>
</evidence>
<keyword evidence="2" id="KW-0238">DNA-binding</keyword>
<reference evidence="5" key="1">
    <citation type="journal article" date="2014" name="Int. J. Syst. Evol. Microbiol.">
        <title>Complete genome sequence of Corynebacterium casei LMG S-19264T (=DSM 44701T), isolated from a smear-ripened cheese.</title>
        <authorList>
            <consortium name="US DOE Joint Genome Institute (JGI-PGF)"/>
            <person name="Walter F."/>
            <person name="Albersmeier A."/>
            <person name="Kalinowski J."/>
            <person name="Ruckert C."/>
        </authorList>
    </citation>
    <scope>NUCLEOTIDE SEQUENCE</scope>
    <source>
        <strain evidence="5">KCTC 12343</strain>
    </source>
</reference>
<accession>A0A411WZH1</accession>
<dbReference type="OrthoDB" id="9809338at2"/>
<dbReference type="EMBL" id="BMWV01000004">
    <property type="protein sequence ID" value="GGY37826.1"/>
    <property type="molecule type" value="Genomic_DNA"/>
</dbReference>
<dbReference type="PANTHER" id="PTHR46796">
    <property type="entry name" value="HTH-TYPE TRANSCRIPTIONAL ACTIVATOR RHAS-RELATED"/>
    <property type="match status" value="1"/>
</dbReference>
<dbReference type="GO" id="GO:0003700">
    <property type="term" value="F:DNA-binding transcription factor activity"/>
    <property type="evidence" value="ECO:0007669"/>
    <property type="project" value="InterPro"/>
</dbReference>
<reference evidence="6 7" key="2">
    <citation type="submission" date="2019-02" db="EMBL/GenBank/DDBJ databases">
        <title>Draft Genome Sequences of Six Type Strains of the Genus Massilia.</title>
        <authorList>
            <person name="Miess H."/>
            <person name="Frediansyhah A."/>
            <person name="Gross H."/>
        </authorList>
    </citation>
    <scope>NUCLEOTIDE SEQUENCE [LARGE SCALE GENOMIC DNA]</scope>
    <source>
        <strain evidence="6 7">DSM 17472</strain>
    </source>
</reference>
<dbReference type="Gene3D" id="1.10.10.60">
    <property type="entry name" value="Homeodomain-like"/>
    <property type="match status" value="1"/>
</dbReference>
<keyword evidence="1" id="KW-0805">Transcription regulation</keyword>
<evidence type="ECO:0000313" key="6">
    <source>
        <dbReference type="EMBL" id="QBI02005.1"/>
    </source>
</evidence>
<evidence type="ECO:0000313" key="5">
    <source>
        <dbReference type="EMBL" id="GGY37826.1"/>
    </source>
</evidence>
<evidence type="ECO:0000313" key="8">
    <source>
        <dbReference type="Proteomes" id="UP000628442"/>
    </source>
</evidence>
<organism evidence="5 8">
    <name type="scientific">Pseudoduganella albidiflava</name>
    <dbReference type="NCBI Taxonomy" id="321983"/>
    <lineage>
        <taxon>Bacteria</taxon>
        <taxon>Pseudomonadati</taxon>
        <taxon>Pseudomonadota</taxon>
        <taxon>Betaproteobacteria</taxon>
        <taxon>Burkholderiales</taxon>
        <taxon>Oxalobacteraceae</taxon>
        <taxon>Telluria group</taxon>
        <taxon>Pseudoduganella</taxon>
    </lineage>
</organism>
<evidence type="ECO:0000256" key="3">
    <source>
        <dbReference type="ARBA" id="ARBA00023163"/>
    </source>
</evidence>
<reference evidence="5" key="3">
    <citation type="submission" date="2022-12" db="EMBL/GenBank/DDBJ databases">
        <authorList>
            <person name="Sun Q."/>
            <person name="Kim S."/>
        </authorList>
    </citation>
    <scope>NUCLEOTIDE SEQUENCE</scope>
    <source>
        <strain evidence="5">KCTC 12343</strain>
    </source>
</reference>
<dbReference type="SMART" id="SM00342">
    <property type="entry name" value="HTH_ARAC"/>
    <property type="match status" value="1"/>
</dbReference>
<keyword evidence="3" id="KW-0804">Transcription</keyword>
<dbReference type="InterPro" id="IPR050204">
    <property type="entry name" value="AraC_XylS_family_regulators"/>
</dbReference>
<dbReference type="PROSITE" id="PS01124">
    <property type="entry name" value="HTH_ARAC_FAMILY_2"/>
    <property type="match status" value="1"/>
</dbReference>
<dbReference type="InterPro" id="IPR009057">
    <property type="entry name" value="Homeodomain-like_sf"/>
</dbReference>
<evidence type="ECO:0000259" key="4">
    <source>
        <dbReference type="PROSITE" id="PS01124"/>
    </source>
</evidence>
<dbReference type="Proteomes" id="UP000292307">
    <property type="component" value="Chromosome"/>
</dbReference>
<proteinExistence type="predicted"/>
<name>A0A411WZH1_9BURK</name>
<protein>
    <submittedName>
        <fullName evidence="5 6">Transcriptional regulator</fullName>
    </submittedName>
</protein>
<dbReference type="GO" id="GO:0043565">
    <property type="term" value="F:sequence-specific DNA binding"/>
    <property type="evidence" value="ECO:0007669"/>
    <property type="project" value="InterPro"/>
</dbReference>
<keyword evidence="7" id="KW-1185">Reference proteome</keyword>
<dbReference type="SUPFAM" id="SSF46689">
    <property type="entry name" value="Homeodomain-like"/>
    <property type="match status" value="2"/>
</dbReference>
<dbReference type="InterPro" id="IPR018060">
    <property type="entry name" value="HTH_AraC"/>
</dbReference>
<dbReference type="SUPFAM" id="SSF51215">
    <property type="entry name" value="Regulatory protein AraC"/>
    <property type="match status" value="1"/>
</dbReference>
<dbReference type="AlphaFoldDB" id="A0A411WZH1"/>
<gene>
    <name evidence="6" type="ORF">EYF70_14940</name>
    <name evidence="5" type="ORF">GCM10007387_19730</name>
</gene>
<evidence type="ECO:0000256" key="1">
    <source>
        <dbReference type="ARBA" id="ARBA00023015"/>
    </source>
</evidence>
<dbReference type="Pfam" id="PF12833">
    <property type="entry name" value="HTH_18"/>
    <property type="match status" value="1"/>
</dbReference>
<dbReference type="InterPro" id="IPR037923">
    <property type="entry name" value="HTH-like"/>
</dbReference>
<dbReference type="EMBL" id="CP036401">
    <property type="protein sequence ID" value="QBI02005.1"/>
    <property type="molecule type" value="Genomic_DNA"/>
</dbReference>
<dbReference type="PANTHER" id="PTHR46796:SF2">
    <property type="entry name" value="TRANSCRIPTIONAL REGULATORY PROTEIN"/>
    <property type="match status" value="1"/>
</dbReference>